<keyword evidence="2 4" id="KW-0238">DNA-binding</keyword>
<evidence type="ECO:0000313" key="7">
    <source>
        <dbReference type="Proteomes" id="UP000321638"/>
    </source>
</evidence>
<keyword evidence="7" id="KW-1185">Reference proteome</keyword>
<dbReference type="Gene3D" id="1.10.357.10">
    <property type="entry name" value="Tetracycline Repressor, domain 2"/>
    <property type="match status" value="1"/>
</dbReference>
<dbReference type="GO" id="GO:0000976">
    <property type="term" value="F:transcription cis-regulatory region binding"/>
    <property type="evidence" value="ECO:0007669"/>
    <property type="project" value="TreeGrafter"/>
</dbReference>
<dbReference type="PROSITE" id="PS01081">
    <property type="entry name" value="HTH_TETR_1"/>
    <property type="match status" value="1"/>
</dbReference>
<feature type="DNA-binding region" description="H-T-H motif" evidence="4">
    <location>
        <begin position="117"/>
        <end position="136"/>
    </location>
</feature>
<dbReference type="InterPro" id="IPR009057">
    <property type="entry name" value="Homeodomain-like_sf"/>
</dbReference>
<dbReference type="InterPro" id="IPR001647">
    <property type="entry name" value="HTH_TetR"/>
</dbReference>
<evidence type="ECO:0000256" key="2">
    <source>
        <dbReference type="ARBA" id="ARBA00023125"/>
    </source>
</evidence>
<dbReference type="PANTHER" id="PTHR30055:SF234">
    <property type="entry name" value="HTH-TYPE TRANSCRIPTIONAL REGULATOR BETI"/>
    <property type="match status" value="1"/>
</dbReference>
<dbReference type="InterPro" id="IPR036271">
    <property type="entry name" value="Tet_transcr_reg_TetR-rel_C_sf"/>
</dbReference>
<reference evidence="6 7" key="1">
    <citation type="submission" date="2019-06" db="EMBL/GenBank/DDBJ databases">
        <title>New taxonomy in bacterial strain CC-CFT640, isolated from vineyard.</title>
        <authorList>
            <person name="Lin S.-Y."/>
            <person name="Tsai C.-F."/>
            <person name="Young C.-C."/>
        </authorList>
    </citation>
    <scope>NUCLEOTIDE SEQUENCE [LARGE SCALE GENOMIC DNA]</scope>
    <source>
        <strain evidence="6 7">CC-CFT640</strain>
    </source>
</reference>
<dbReference type="PRINTS" id="PR00455">
    <property type="entry name" value="HTHTETR"/>
</dbReference>
<gene>
    <name evidence="6" type="ORF">FHP25_20695</name>
</gene>
<keyword evidence="1" id="KW-0805">Transcription regulation</keyword>
<evidence type="ECO:0000259" key="5">
    <source>
        <dbReference type="PROSITE" id="PS50977"/>
    </source>
</evidence>
<comment type="caution">
    <text evidence="6">The sequence shown here is derived from an EMBL/GenBank/DDBJ whole genome shotgun (WGS) entry which is preliminary data.</text>
</comment>
<dbReference type="AlphaFoldDB" id="A0A5C8PJR4"/>
<dbReference type="EMBL" id="VDUZ01000024">
    <property type="protein sequence ID" value="TXL73599.1"/>
    <property type="molecule type" value="Genomic_DNA"/>
</dbReference>
<dbReference type="Gene3D" id="1.10.10.60">
    <property type="entry name" value="Homeodomain-like"/>
    <property type="match status" value="1"/>
</dbReference>
<dbReference type="OrthoDB" id="9814200at2"/>
<proteinExistence type="predicted"/>
<evidence type="ECO:0000256" key="4">
    <source>
        <dbReference type="PROSITE-ProRule" id="PRU00335"/>
    </source>
</evidence>
<accession>A0A5C8PJR4</accession>
<protein>
    <submittedName>
        <fullName evidence="6">TetR/AcrR family transcriptional regulator</fullName>
    </submittedName>
</protein>
<dbReference type="InterPro" id="IPR041490">
    <property type="entry name" value="KstR2_TetR_C"/>
</dbReference>
<dbReference type="PANTHER" id="PTHR30055">
    <property type="entry name" value="HTH-TYPE TRANSCRIPTIONAL REGULATOR RUTR"/>
    <property type="match status" value="1"/>
</dbReference>
<dbReference type="Pfam" id="PF00440">
    <property type="entry name" value="TetR_N"/>
    <property type="match status" value="1"/>
</dbReference>
<organism evidence="6 7">
    <name type="scientific">Vineibacter terrae</name>
    <dbReference type="NCBI Taxonomy" id="2586908"/>
    <lineage>
        <taxon>Bacteria</taxon>
        <taxon>Pseudomonadati</taxon>
        <taxon>Pseudomonadota</taxon>
        <taxon>Alphaproteobacteria</taxon>
        <taxon>Hyphomicrobiales</taxon>
        <taxon>Vineibacter</taxon>
    </lineage>
</organism>
<dbReference type="Proteomes" id="UP000321638">
    <property type="component" value="Unassembled WGS sequence"/>
</dbReference>
<evidence type="ECO:0000256" key="3">
    <source>
        <dbReference type="ARBA" id="ARBA00023163"/>
    </source>
</evidence>
<evidence type="ECO:0000256" key="1">
    <source>
        <dbReference type="ARBA" id="ARBA00023015"/>
    </source>
</evidence>
<dbReference type="PROSITE" id="PS50977">
    <property type="entry name" value="HTH_TETR_2"/>
    <property type="match status" value="1"/>
</dbReference>
<name>A0A5C8PJR4_9HYPH</name>
<feature type="domain" description="HTH tetR-type" evidence="5">
    <location>
        <begin position="94"/>
        <end position="154"/>
    </location>
</feature>
<dbReference type="InterPro" id="IPR023772">
    <property type="entry name" value="DNA-bd_HTH_TetR-type_CS"/>
</dbReference>
<dbReference type="SUPFAM" id="SSF46689">
    <property type="entry name" value="Homeodomain-like"/>
    <property type="match status" value="1"/>
</dbReference>
<evidence type="ECO:0000313" key="6">
    <source>
        <dbReference type="EMBL" id="TXL73599.1"/>
    </source>
</evidence>
<keyword evidence="3" id="KW-0804">Transcription</keyword>
<sequence length="295" mass="32913">MRFCSGAISARAKRSAWSSTACCSAVSSKDEGDGRFTRSTGVCGIDSSRRGVARVLTLKSEWYSLFAVRQARNLLPASTPAAAPQRRTREQRKLDRHAAILAAARAAFAQKGFAGASIIEIARACGIADGTVYKYFTSKQDLLFHVMRQFYEGLIADVEAGMARQSTLSARLRYLVRRQIEAFIEDEDLCRLFIREVRTADDYPDSPLHDLNRRYTSIVVRILESGITAGEVRPDIKPRLVRDILYGSIEHIAWKAVSRGGRLRIDQTTDQLLGIVLHGIAPRPETVRRVVARMK</sequence>
<dbReference type="InterPro" id="IPR050109">
    <property type="entry name" value="HTH-type_TetR-like_transc_reg"/>
</dbReference>
<dbReference type="SUPFAM" id="SSF48498">
    <property type="entry name" value="Tetracyclin repressor-like, C-terminal domain"/>
    <property type="match status" value="1"/>
</dbReference>
<dbReference type="Pfam" id="PF17932">
    <property type="entry name" value="TetR_C_24"/>
    <property type="match status" value="1"/>
</dbReference>
<dbReference type="GO" id="GO:0003700">
    <property type="term" value="F:DNA-binding transcription factor activity"/>
    <property type="evidence" value="ECO:0007669"/>
    <property type="project" value="TreeGrafter"/>
</dbReference>